<evidence type="ECO:0000256" key="4">
    <source>
        <dbReference type="ARBA" id="ARBA00022723"/>
    </source>
</evidence>
<dbReference type="Proteomes" id="UP000318720">
    <property type="component" value="Unassembled WGS sequence"/>
</dbReference>
<name>A0AAE9AZ91_9ACTN</name>
<evidence type="ECO:0000313" key="12">
    <source>
        <dbReference type="EMBL" id="TQE32239.1"/>
    </source>
</evidence>
<dbReference type="SMART" id="SM00986">
    <property type="entry name" value="UDG"/>
    <property type="match status" value="1"/>
</dbReference>
<evidence type="ECO:0000256" key="1">
    <source>
        <dbReference type="ARBA" id="ARBA00006521"/>
    </source>
</evidence>
<evidence type="ECO:0000256" key="2">
    <source>
        <dbReference type="ARBA" id="ARBA00019403"/>
    </source>
</evidence>
<comment type="similarity">
    <text evidence="1">Belongs to the uracil-DNA glycosylase (UDG) superfamily. Type 4 (UDGa) family.</text>
</comment>
<dbReference type="Pfam" id="PF03167">
    <property type="entry name" value="UDG"/>
    <property type="match status" value="1"/>
</dbReference>
<keyword evidence="8" id="KW-0411">Iron-sulfur</keyword>
<keyword evidence="3" id="KW-0004">4Fe-4S</keyword>
<evidence type="ECO:0000313" key="13">
    <source>
        <dbReference type="Proteomes" id="UP000318720"/>
    </source>
</evidence>
<dbReference type="InterPro" id="IPR036895">
    <property type="entry name" value="Uracil-DNA_glycosylase-like_sf"/>
</dbReference>
<evidence type="ECO:0000256" key="10">
    <source>
        <dbReference type="SAM" id="MobiDB-lite"/>
    </source>
</evidence>
<dbReference type="GO" id="GO:0051539">
    <property type="term" value="F:4 iron, 4 sulfur cluster binding"/>
    <property type="evidence" value="ECO:0007669"/>
    <property type="project" value="UniProtKB-KW"/>
</dbReference>
<dbReference type="CDD" id="cd10030">
    <property type="entry name" value="UDG-F4_TTUDGA_SPO1dp_like"/>
    <property type="match status" value="1"/>
</dbReference>
<dbReference type="NCBIfam" id="TIGR03914">
    <property type="entry name" value="UDG_fam_dom"/>
    <property type="match status" value="1"/>
</dbReference>
<organism evidence="12 13">
    <name type="scientific">Streptomyces ipomoeae</name>
    <dbReference type="NCBI Taxonomy" id="103232"/>
    <lineage>
        <taxon>Bacteria</taxon>
        <taxon>Bacillati</taxon>
        <taxon>Actinomycetota</taxon>
        <taxon>Actinomycetes</taxon>
        <taxon>Kitasatosporales</taxon>
        <taxon>Streptomycetaceae</taxon>
        <taxon>Streptomyces</taxon>
    </lineage>
</organism>
<dbReference type="SUPFAM" id="SSF52141">
    <property type="entry name" value="Uracil-DNA glycosylase-like"/>
    <property type="match status" value="1"/>
</dbReference>
<protein>
    <recommendedName>
        <fullName evidence="2">Type-4 uracil-DNA glycosylase</fullName>
    </recommendedName>
</protein>
<keyword evidence="5" id="KW-0227">DNA damage</keyword>
<dbReference type="InterPro" id="IPR005273">
    <property type="entry name" value="Ura-DNA_glyco_family4"/>
</dbReference>
<sequence length="259" mass="28067">MVEARRTGYPARSSEWTRRERRWPRVSPTKHASAAKAPSGDPQAYDARPYLPSRGGLAAYRRAAADCRGCPLYENATGTVFGKGAEPARLVLVGEQPGDQEDKQGEPFVGPAGRLLRRAVEEAGIDMDTAYVTNAVKHFKFTRPPGGGKRRIHKAPDLREVSACRPWLLAELRLVRPEVVVVLGATAAKALLGSSFRVTKDRGALLPMPPGVTEHDDQPYVVATLHPSAILRADDRESAYAGLVADLRVAARALDEADA</sequence>
<evidence type="ECO:0000256" key="9">
    <source>
        <dbReference type="ARBA" id="ARBA00023204"/>
    </source>
</evidence>
<dbReference type="EMBL" id="SPAZ01000173">
    <property type="protein sequence ID" value="TQE32239.1"/>
    <property type="molecule type" value="Genomic_DNA"/>
</dbReference>
<reference evidence="12 13" key="1">
    <citation type="submission" date="2019-03" db="EMBL/GenBank/DDBJ databases">
        <title>Comparative genomic analyses of the sweetpotato soil rot pathogen, Streptomyces ipomoeae.</title>
        <authorList>
            <person name="Ruschel Soares N."/>
            <person name="Badger J.H."/>
            <person name="Huguet-Tapia J.C."/>
            <person name="Clark C.A."/>
            <person name="Pettis G.S."/>
        </authorList>
    </citation>
    <scope>NUCLEOTIDE SEQUENCE [LARGE SCALE GENOMIC DNA]</scope>
    <source>
        <strain evidence="12 13">88-35</strain>
    </source>
</reference>
<dbReference type="NCBIfam" id="TIGR00758">
    <property type="entry name" value="UDG_fam4"/>
    <property type="match status" value="1"/>
</dbReference>
<dbReference type="InterPro" id="IPR005122">
    <property type="entry name" value="Uracil-DNA_glycosylase-like"/>
</dbReference>
<keyword evidence="6" id="KW-0378">Hydrolase</keyword>
<dbReference type="AlphaFoldDB" id="A0AAE9AZ91"/>
<keyword evidence="7" id="KW-0408">Iron</keyword>
<evidence type="ECO:0000256" key="8">
    <source>
        <dbReference type="ARBA" id="ARBA00023014"/>
    </source>
</evidence>
<comment type="caution">
    <text evidence="12">The sequence shown here is derived from an EMBL/GenBank/DDBJ whole genome shotgun (WGS) entry which is preliminary data.</text>
</comment>
<gene>
    <name evidence="12" type="ORF">Sipo8835_20895</name>
</gene>
<keyword evidence="4" id="KW-0479">Metal-binding</keyword>
<dbReference type="PANTHER" id="PTHR33693">
    <property type="entry name" value="TYPE-5 URACIL-DNA GLYCOSYLASE"/>
    <property type="match status" value="1"/>
</dbReference>
<dbReference type="GO" id="GO:0046872">
    <property type="term" value="F:metal ion binding"/>
    <property type="evidence" value="ECO:0007669"/>
    <property type="project" value="UniProtKB-KW"/>
</dbReference>
<evidence type="ECO:0000256" key="3">
    <source>
        <dbReference type="ARBA" id="ARBA00022485"/>
    </source>
</evidence>
<dbReference type="SMART" id="SM00987">
    <property type="entry name" value="UreE_C"/>
    <property type="match status" value="1"/>
</dbReference>
<feature type="region of interest" description="Disordered" evidence="10">
    <location>
        <begin position="1"/>
        <end position="48"/>
    </location>
</feature>
<proteinExistence type="inferred from homology"/>
<accession>A0AAE9AZ91</accession>
<feature type="domain" description="Uracil-DNA glycosylase-like" evidence="11">
    <location>
        <begin position="81"/>
        <end position="248"/>
    </location>
</feature>
<dbReference type="GO" id="GO:0097506">
    <property type="term" value="F:deaminated base DNA N-glycosylase activity"/>
    <property type="evidence" value="ECO:0007669"/>
    <property type="project" value="UniProtKB-ARBA"/>
</dbReference>
<evidence type="ECO:0000256" key="7">
    <source>
        <dbReference type="ARBA" id="ARBA00023004"/>
    </source>
</evidence>
<evidence type="ECO:0000259" key="11">
    <source>
        <dbReference type="SMART" id="SM00986"/>
    </source>
</evidence>
<keyword evidence="9" id="KW-0234">DNA repair</keyword>
<dbReference type="InterPro" id="IPR051536">
    <property type="entry name" value="UDG_Type-4/5"/>
</dbReference>
<dbReference type="GO" id="GO:0006281">
    <property type="term" value="P:DNA repair"/>
    <property type="evidence" value="ECO:0007669"/>
    <property type="project" value="UniProtKB-KW"/>
</dbReference>
<evidence type="ECO:0000256" key="5">
    <source>
        <dbReference type="ARBA" id="ARBA00022763"/>
    </source>
</evidence>
<evidence type="ECO:0000256" key="6">
    <source>
        <dbReference type="ARBA" id="ARBA00022801"/>
    </source>
</evidence>
<dbReference type="Gene3D" id="3.40.470.10">
    <property type="entry name" value="Uracil-DNA glycosylase-like domain"/>
    <property type="match status" value="1"/>
</dbReference>
<dbReference type="PANTHER" id="PTHR33693:SF9">
    <property type="entry name" value="TYPE-4 URACIL-DNA GLYCOSYLASE"/>
    <property type="match status" value="1"/>
</dbReference>